<gene>
    <name evidence="3" type="ORF">HNR67_003332</name>
</gene>
<name>A0A7W7FVW2_9PSEU</name>
<keyword evidence="4" id="KW-1185">Reference proteome</keyword>
<keyword evidence="3" id="KW-0240">DNA-directed RNA polymerase</keyword>
<comment type="caution">
    <text evidence="3">The sequence shown here is derived from an EMBL/GenBank/DDBJ whole genome shotgun (WGS) entry which is preliminary data.</text>
</comment>
<dbReference type="RefSeq" id="WP_185003158.1">
    <property type="nucleotide sequence ID" value="NZ_BAAAUI010000085.1"/>
</dbReference>
<dbReference type="EMBL" id="JACHMH010000001">
    <property type="protein sequence ID" value="MBB4677214.1"/>
    <property type="molecule type" value="Genomic_DNA"/>
</dbReference>
<dbReference type="InterPro" id="IPR007627">
    <property type="entry name" value="RNA_pol_sigma70_r2"/>
</dbReference>
<proteinExistence type="predicted"/>
<accession>A0A7W7FVW2</accession>
<dbReference type="AlphaFoldDB" id="A0A7W7FVW2"/>
<dbReference type="GO" id="GO:0003700">
    <property type="term" value="F:DNA-binding transcription factor activity"/>
    <property type="evidence" value="ECO:0007669"/>
    <property type="project" value="InterPro"/>
</dbReference>
<evidence type="ECO:0000313" key="4">
    <source>
        <dbReference type="Proteomes" id="UP000533598"/>
    </source>
</evidence>
<dbReference type="Gene3D" id="1.10.1740.10">
    <property type="match status" value="1"/>
</dbReference>
<sequence>MLVRLGWQAAEVTLMNRYRRVARGFARHFSQCSGEQDQIVAETFLRLFRDVKNGSGPQNSTAFAFYLKPMVRRVATDRAWRRAEQRRADQAAARRHHAAAEASLGGMS</sequence>
<dbReference type="GO" id="GO:0006352">
    <property type="term" value="P:DNA-templated transcription initiation"/>
    <property type="evidence" value="ECO:0007669"/>
    <property type="project" value="InterPro"/>
</dbReference>
<keyword evidence="3" id="KW-0804">Transcription</keyword>
<evidence type="ECO:0000259" key="2">
    <source>
        <dbReference type="Pfam" id="PF04542"/>
    </source>
</evidence>
<protein>
    <submittedName>
        <fullName evidence="3">DNA-directed RNA polymerase specialized sigma24 family protein</fullName>
    </submittedName>
</protein>
<evidence type="ECO:0000313" key="3">
    <source>
        <dbReference type="EMBL" id="MBB4677214.1"/>
    </source>
</evidence>
<dbReference type="SUPFAM" id="SSF88946">
    <property type="entry name" value="Sigma2 domain of RNA polymerase sigma factors"/>
    <property type="match status" value="1"/>
</dbReference>
<dbReference type="Proteomes" id="UP000533598">
    <property type="component" value="Unassembled WGS sequence"/>
</dbReference>
<organism evidence="3 4">
    <name type="scientific">Crossiella cryophila</name>
    <dbReference type="NCBI Taxonomy" id="43355"/>
    <lineage>
        <taxon>Bacteria</taxon>
        <taxon>Bacillati</taxon>
        <taxon>Actinomycetota</taxon>
        <taxon>Actinomycetes</taxon>
        <taxon>Pseudonocardiales</taxon>
        <taxon>Pseudonocardiaceae</taxon>
        <taxon>Crossiella</taxon>
    </lineage>
</organism>
<dbReference type="GO" id="GO:0000428">
    <property type="term" value="C:DNA-directed RNA polymerase complex"/>
    <property type="evidence" value="ECO:0007669"/>
    <property type="project" value="UniProtKB-KW"/>
</dbReference>
<reference evidence="3 4" key="1">
    <citation type="submission" date="2020-08" db="EMBL/GenBank/DDBJ databases">
        <title>Sequencing the genomes of 1000 actinobacteria strains.</title>
        <authorList>
            <person name="Klenk H.-P."/>
        </authorList>
    </citation>
    <scope>NUCLEOTIDE SEQUENCE [LARGE SCALE GENOMIC DNA]</scope>
    <source>
        <strain evidence="3 4">DSM 44230</strain>
    </source>
</reference>
<feature type="region of interest" description="Disordered" evidence="1">
    <location>
        <begin position="85"/>
        <end position="108"/>
    </location>
</feature>
<feature type="domain" description="RNA polymerase sigma-70 region 2" evidence="2">
    <location>
        <begin position="14"/>
        <end position="82"/>
    </location>
</feature>
<dbReference type="Pfam" id="PF04542">
    <property type="entry name" value="Sigma70_r2"/>
    <property type="match status" value="1"/>
</dbReference>
<dbReference type="InterPro" id="IPR013325">
    <property type="entry name" value="RNA_pol_sigma_r2"/>
</dbReference>
<evidence type="ECO:0000256" key="1">
    <source>
        <dbReference type="SAM" id="MobiDB-lite"/>
    </source>
</evidence>